<evidence type="ECO:0000313" key="3">
    <source>
        <dbReference type="Proteomes" id="UP001139193"/>
    </source>
</evidence>
<keyword evidence="3" id="KW-1185">Reference proteome</keyword>
<keyword evidence="1" id="KW-0732">Signal</keyword>
<evidence type="ECO:0000256" key="1">
    <source>
        <dbReference type="SAM" id="SignalP"/>
    </source>
</evidence>
<evidence type="ECO:0008006" key="4">
    <source>
        <dbReference type="Google" id="ProtNLM"/>
    </source>
</evidence>
<feature type="signal peptide" evidence="1">
    <location>
        <begin position="1"/>
        <end position="20"/>
    </location>
</feature>
<name>A0A9X1VF10_9BACT</name>
<feature type="chain" id="PRO_5040821477" description="Outer membrane protein beta-barrel domain-containing protein" evidence="1">
    <location>
        <begin position="21"/>
        <end position="269"/>
    </location>
</feature>
<gene>
    <name evidence="2" type="ORF">MON38_11185</name>
</gene>
<accession>A0A9X1VF10</accession>
<organism evidence="2 3">
    <name type="scientific">Hymenobacter cyanobacteriorum</name>
    <dbReference type="NCBI Taxonomy" id="2926463"/>
    <lineage>
        <taxon>Bacteria</taxon>
        <taxon>Pseudomonadati</taxon>
        <taxon>Bacteroidota</taxon>
        <taxon>Cytophagia</taxon>
        <taxon>Cytophagales</taxon>
        <taxon>Hymenobacteraceae</taxon>
        <taxon>Hymenobacter</taxon>
    </lineage>
</organism>
<reference evidence="2" key="1">
    <citation type="submission" date="2022-03" db="EMBL/GenBank/DDBJ databases">
        <title>Bacterial whole genome sequence for Hymenobacter sp. DH14.</title>
        <authorList>
            <person name="Le V."/>
        </authorList>
    </citation>
    <scope>NUCLEOTIDE SEQUENCE</scope>
    <source>
        <strain evidence="2">DH14</strain>
    </source>
</reference>
<dbReference type="RefSeq" id="WP_241936252.1">
    <property type="nucleotide sequence ID" value="NZ_JALBGC010000003.1"/>
</dbReference>
<dbReference type="AlphaFoldDB" id="A0A9X1VF10"/>
<dbReference type="Proteomes" id="UP001139193">
    <property type="component" value="Unassembled WGS sequence"/>
</dbReference>
<dbReference type="EMBL" id="JALBGC010000003">
    <property type="protein sequence ID" value="MCI1187984.1"/>
    <property type="molecule type" value="Genomic_DNA"/>
</dbReference>
<comment type="caution">
    <text evidence="2">The sequence shown here is derived from an EMBL/GenBank/DDBJ whole genome shotgun (WGS) entry which is preliminary data.</text>
</comment>
<evidence type="ECO:0000313" key="2">
    <source>
        <dbReference type="EMBL" id="MCI1187984.1"/>
    </source>
</evidence>
<proteinExistence type="predicted"/>
<protein>
    <recommendedName>
        <fullName evidence="4">Outer membrane protein beta-barrel domain-containing protein</fullName>
    </recommendedName>
</protein>
<sequence>MRSLPVAAVGLLLAVGTAQAQAPLRTVAVPPAPSDEQSYRKEFVFGVNFNTQGGLLGGASIRSSRVLDDRNLRFWMLEGVMLKNAKEQRVTNPYVGGSYIASKTNYGFVLRPSFGLQRVLFRKAADAGVQVNVLASAGPSVGLLMPYYITYDRTFAVGQQQYNLSTDDIVNEQYDPTKHNVELAILDHGPLFSGIGQTKVVPGAHLRGALSFEYGRYRDAVAGLEVGFLVEAFTKRMVILSPDPNLSSDQLNRQFFPSVYLTLYFGHRS</sequence>